<evidence type="ECO:0000256" key="2">
    <source>
        <dbReference type="SAM" id="Phobius"/>
    </source>
</evidence>
<accession>A0A1H5EQG4</accession>
<keyword evidence="2" id="KW-1133">Transmembrane helix</keyword>
<keyword evidence="2" id="KW-0812">Transmembrane</keyword>
<sequence>MKDASANNSAERGPLTASGPTASPSWNILKKCLLVAGAAVVIMVVLAFIFTDVQGVLSVLFGALLVIVFFGLSLLVGHIVGKKMPSAVMGVFVMTYFVKVVGFAAVLYAMGTPGWLNKPWFAGAAVATVLLWQATEVVNFTKQRFLVFDESAAQAPTAGGTAADGEKKGTLP</sequence>
<keyword evidence="2" id="KW-0472">Membrane</keyword>
<protein>
    <submittedName>
        <fullName evidence="3">ATP synthase protein I</fullName>
    </submittedName>
</protein>
<reference evidence="3 4" key="1">
    <citation type="submission" date="2016-10" db="EMBL/GenBank/DDBJ databases">
        <authorList>
            <person name="de Groot N.N."/>
        </authorList>
    </citation>
    <scope>NUCLEOTIDE SEQUENCE [LARGE SCALE GENOMIC DNA]</scope>
    <source>
        <strain evidence="3 4">DSM 22274</strain>
    </source>
</reference>
<organism evidence="3 4">
    <name type="scientific">Arthrobacter alpinus</name>
    <dbReference type="NCBI Taxonomy" id="656366"/>
    <lineage>
        <taxon>Bacteria</taxon>
        <taxon>Bacillati</taxon>
        <taxon>Actinomycetota</taxon>
        <taxon>Actinomycetes</taxon>
        <taxon>Micrococcales</taxon>
        <taxon>Micrococcaceae</taxon>
        <taxon>Arthrobacter</taxon>
    </lineage>
</organism>
<feature type="transmembrane region" description="Helical" evidence="2">
    <location>
        <begin position="32"/>
        <end position="50"/>
    </location>
</feature>
<feature type="transmembrane region" description="Helical" evidence="2">
    <location>
        <begin position="120"/>
        <end position="138"/>
    </location>
</feature>
<dbReference type="RefSeq" id="WP_074709943.1">
    <property type="nucleotide sequence ID" value="NZ_FNTV01000001.1"/>
</dbReference>
<dbReference type="EMBL" id="FNTV01000001">
    <property type="protein sequence ID" value="SED93346.1"/>
    <property type="molecule type" value="Genomic_DNA"/>
</dbReference>
<evidence type="ECO:0000256" key="1">
    <source>
        <dbReference type="SAM" id="MobiDB-lite"/>
    </source>
</evidence>
<evidence type="ECO:0000313" key="3">
    <source>
        <dbReference type="EMBL" id="SED93346.1"/>
    </source>
</evidence>
<dbReference type="Proteomes" id="UP000182725">
    <property type="component" value="Unassembled WGS sequence"/>
</dbReference>
<name>A0A1H5EQG4_9MICC</name>
<gene>
    <name evidence="3" type="ORF">SAMN04489740_0313</name>
</gene>
<feature type="transmembrane region" description="Helical" evidence="2">
    <location>
        <begin position="56"/>
        <end position="80"/>
    </location>
</feature>
<proteinExistence type="predicted"/>
<evidence type="ECO:0000313" key="4">
    <source>
        <dbReference type="Proteomes" id="UP000182725"/>
    </source>
</evidence>
<dbReference type="AlphaFoldDB" id="A0A1H5EQG4"/>
<feature type="region of interest" description="Disordered" evidence="1">
    <location>
        <begin position="1"/>
        <end position="20"/>
    </location>
</feature>
<feature type="transmembrane region" description="Helical" evidence="2">
    <location>
        <begin position="87"/>
        <end position="108"/>
    </location>
</feature>
<feature type="compositionally biased region" description="Polar residues" evidence="1">
    <location>
        <begin position="1"/>
        <end position="10"/>
    </location>
</feature>